<protein>
    <submittedName>
        <fullName evidence="1">Uncharacterized protein</fullName>
    </submittedName>
</protein>
<dbReference type="AlphaFoldDB" id="A0A177TYR4"/>
<keyword evidence="2" id="KW-1185">Reference proteome</keyword>
<evidence type="ECO:0000313" key="1">
    <source>
        <dbReference type="EMBL" id="KAE8246660.1"/>
    </source>
</evidence>
<comment type="caution">
    <text evidence="1">The sequence shown here is derived from an EMBL/GenBank/DDBJ whole genome shotgun (WGS) entry which is preliminary data.</text>
</comment>
<proteinExistence type="predicted"/>
<dbReference type="Proteomes" id="UP000077521">
    <property type="component" value="Unassembled WGS sequence"/>
</dbReference>
<reference evidence="1" key="1">
    <citation type="submission" date="2016-04" db="EMBL/GenBank/DDBJ databases">
        <authorList>
            <person name="Nguyen H.D."/>
            <person name="Samba Siva P."/>
            <person name="Cullis J."/>
            <person name="Levesque C.A."/>
            <person name="Hambleton S."/>
        </authorList>
    </citation>
    <scope>NUCLEOTIDE SEQUENCE</scope>
    <source>
        <strain evidence="1">DAOMC 236416</strain>
    </source>
</reference>
<name>A0A177TYR4_9BASI</name>
<reference evidence="1" key="2">
    <citation type="journal article" date="2019" name="IMA Fungus">
        <title>Genome sequencing and comparison of five Tilletia species to identify candidate genes for the detection of regulated species infecting wheat.</title>
        <authorList>
            <person name="Nguyen H.D.T."/>
            <person name="Sultana T."/>
            <person name="Kesanakurti P."/>
            <person name="Hambleton S."/>
        </authorList>
    </citation>
    <scope>NUCLEOTIDE SEQUENCE</scope>
    <source>
        <strain evidence="1">DAOMC 236416</strain>
    </source>
</reference>
<organism evidence="1 2">
    <name type="scientific">Tilletia indica</name>
    <dbReference type="NCBI Taxonomy" id="43049"/>
    <lineage>
        <taxon>Eukaryota</taxon>
        <taxon>Fungi</taxon>
        <taxon>Dikarya</taxon>
        <taxon>Basidiomycota</taxon>
        <taxon>Ustilaginomycotina</taxon>
        <taxon>Exobasidiomycetes</taxon>
        <taxon>Tilletiales</taxon>
        <taxon>Tilletiaceae</taxon>
        <taxon>Tilletia</taxon>
    </lineage>
</organism>
<accession>A0A177TYR4</accession>
<sequence length="219" mass="23640">MRFNITAFFLAFLLVYTTPVSAEDYPQRASSSQPKRSLAQQPTVLLLRDAPHFDKGRGHFILNSRSTTMEKARLINGVMLFSGAIGGYGAVAAMYQKIYGRDLPDQSLEPGSLAVIEQRKAAEWVAPALAASAGTLGFATSVITYAKLKGFLLQSPHHRSLALLPHGDVHQLQGRGRITKQGIAEALETSAGLFATFGGALAISNAIHMKNPFVQQPPH</sequence>
<evidence type="ECO:0000313" key="2">
    <source>
        <dbReference type="Proteomes" id="UP000077521"/>
    </source>
</evidence>
<dbReference type="EMBL" id="LWDF02000464">
    <property type="protein sequence ID" value="KAE8246660.1"/>
    <property type="molecule type" value="Genomic_DNA"/>
</dbReference>
<gene>
    <name evidence="1" type="ORF">A4X13_0g5684</name>
</gene>